<evidence type="ECO:0000313" key="2">
    <source>
        <dbReference type="EMBL" id="RMX54210.1"/>
    </source>
</evidence>
<keyword evidence="1" id="KW-0732">Signal</keyword>
<feature type="chain" id="PRO_5018280597" evidence="1">
    <location>
        <begin position="20"/>
        <end position="123"/>
    </location>
</feature>
<organism evidence="2 3">
    <name type="scientific">Pocillopora damicornis</name>
    <name type="common">Cauliflower coral</name>
    <name type="synonym">Millepora damicornis</name>
    <dbReference type="NCBI Taxonomy" id="46731"/>
    <lineage>
        <taxon>Eukaryota</taxon>
        <taxon>Metazoa</taxon>
        <taxon>Cnidaria</taxon>
        <taxon>Anthozoa</taxon>
        <taxon>Hexacorallia</taxon>
        <taxon>Scleractinia</taxon>
        <taxon>Astrocoeniina</taxon>
        <taxon>Pocilloporidae</taxon>
        <taxon>Pocillopora</taxon>
    </lineage>
</organism>
<dbReference type="OrthoDB" id="5954510at2759"/>
<dbReference type="Proteomes" id="UP000275408">
    <property type="component" value="Unassembled WGS sequence"/>
</dbReference>
<dbReference type="PANTHER" id="PTHR19324">
    <property type="entry name" value="PERFORIN-LIKE PROTEIN 1"/>
    <property type="match status" value="1"/>
</dbReference>
<proteinExistence type="predicted"/>
<name>A0A3M6UKL4_POCDA</name>
<dbReference type="PANTHER" id="PTHR19324:SF33">
    <property type="entry name" value="MUCIN-5AC"/>
    <property type="match status" value="1"/>
</dbReference>
<keyword evidence="3" id="KW-1185">Reference proteome</keyword>
<dbReference type="AlphaFoldDB" id="A0A3M6UKL4"/>
<gene>
    <name evidence="2" type="ORF">pdam_00013632</name>
</gene>
<sequence length="123" mass="13753">MHLFVLIFAFGIAFTPGYGHPSNGHPDTLKGLHFIGVGYDIMRGNPDCDLSKGGIDPELKTTRKILKLTWNDGKLSVDKKYKVPDQIAFADRNSRGEEIVQKVFFGPRSYQDKLKTVVKVDGE</sequence>
<accession>A0A3M6UKL4</accession>
<evidence type="ECO:0000256" key="1">
    <source>
        <dbReference type="SAM" id="SignalP"/>
    </source>
</evidence>
<comment type="caution">
    <text evidence="2">The sequence shown here is derived from an EMBL/GenBank/DDBJ whole genome shotgun (WGS) entry which is preliminary data.</text>
</comment>
<reference evidence="2 3" key="1">
    <citation type="journal article" date="2018" name="Sci. Rep.">
        <title>Comparative analysis of the Pocillopora damicornis genome highlights role of immune system in coral evolution.</title>
        <authorList>
            <person name="Cunning R."/>
            <person name="Bay R.A."/>
            <person name="Gillette P."/>
            <person name="Baker A.C."/>
            <person name="Traylor-Knowles N."/>
        </authorList>
    </citation>
    <scope>NUCLEOTIDE SEQUENCE [LARGE SCALE GENOMIC DNA]</scope>
    <source>
        <strain evidence="2">RSMAS</strain>
        <tissue evidence="2">Whole animal</tissue>
    </source>
</reference>
<protein>
    <submittedName>
        <fullName evidence="2">Uncharacterized protein</fullName>
    </submittedName>
</protein>
<dbReference type="EMBL" id="RCHS01001299">
    <property type="protein sequence ID" value="RMX54210.1"/>
    <property type="molecule type" value="Genomic_DNA"/>
</dbReference>
<feature type="signal peptide" evidence="1">
    <location>
        <begin position="1"/>
        <end position="19"/>
    </location>
</feature>
<evidence type="ECO:0000313" key="3">
    <source>
        <dbReference type="Proteomes" id="UP000275408"/>
    </source>
</evidence>